<accession>A0AAI9U919</accession>
<keyword evidence="2" id="KW-1185">Reference proteome</keyword>
<dbReference type="EMBL" id="MLGG01000035">
    <property type="protein sequence ID" value="KAK1453986.1"/>
    <property type="molecule type" value="Genomic_DNA"/>
</dbReference>
<protein>
    <submittedName>
        <fullName evidence="1">Uncharacterized protein</fullName>
    </submittedName>
</protein>
<reference evidence="1 2" key="1">
    <citation type="submission" date="2016-10" db="EMBL/GenBank/DDBJ databases">
        <title>The genome sequence of Colletotrichum fioriniae PJ7.</title>
        <authorList>
            <person name="Baroncelli R."/>
        </authorList>
    </citation>
    <scope>NUCLEOTIDE SEQUENCE [LARGE SCALE GENOMIC DNA]</scope>
    <source>
        <strain evidence="1">Col 31</strain>
    </source>
</reference>
<comment type="caution">
    <text evidence="1">The sequence shown here is derived from an EMBL/GenBank/DDBJ whole genome shotgun (WGS) entry which is preliminary data.</text>
</comment>
<sequence length="94" mass="10644">LSHTHSPRERFPYSQQATEKLSRVCLILSCPVLFLSVHTDSQERQVHARTNHSCAEKFCNYPQNRRKGIRGTGKQEAVNHCNSSFGSSALLRFG</sequence>
<evidence type="ECO:0000313" key="2">
    <source>
        <dbReference type="Proteomes" id="UP001239795"/>
    </source>
</evidence>
<organism evidence="1 2">
    <name type="scientific">Colletotrichum melonis</name>
    <dbReference type="NCBI Taxonomy" id="1209925"/>
    <lineage>
        <taxon>Eukaryota</taxon>
        <taxon>Fungi</taxon>
        <taxon>Dikarya</taxon>
        <taxon>Ascomycota</taxon>
        <taxon>Pezizomycotina</taxon>
        <taxon>Sordariomycetes</taxon>
        <taxon>Hypocreomycetidae</taxon>
        <taxon>Glomerellales</taxon>
        <taxon>Glomerellaceae</taxon>
        <taxon>Colletotrichum</taxon>
        <taxon>Colletotrichum acutatum species complex</taxon>
    </lineage>
</organism>
<name>A0AAI9U919_9PEZI</name>
<dbReference type="Proteomes" id="UP001239795">
    <property type="component" value="Unassembled WGS sequence"/>
</dbReference>
<gene>
    <name evidence="1" type="ORF">CMEL01_05645</name>
</gene>
<feature type="non-terminal residue" evidence="1">
    <location>
        <position position="1"/>
    </location>
</feature>
<dbReference type="AlphaFoldDB" id="A0AAI9U919"/>
<proteinExistence type="predicted"/>
<evidence type="ECO:0000313" key="1">
    <source>
        <dbReference type="EMBL" id="KAK1453986.1"/>
    </source>
</evidence>